<dbReference type="Proteomes" id="UP000887116">
    <property type="component" value="Unassembled WGS sequence"/>
</dbReference>
<dbReference type="InterPro" id="IPR001387">
    <property type="entry name" value="Cro/C1-type_HTH"/>
</dbReference>
<dbReference type="EMBL" id="BMAO01016853">
    <property type="protein sequence ID" value="GFR11626.1"/>
    <property type="molecule type" value="Genomic_DNA"/>
</dbReference>
<gene>
    <name evidence="4" type="ORF">TNCT_280461</name>
    <name evidence="3" type="ORF">TNCT_395091</name>
</gene>
<keyword evidence="5" id="KW-1185">Reference proteome</keyword>
<dbReference type="InterPro" id="IPR010982">
    <property type="entry name" value="Lambda_DNA-bd_dom_sf"/>
</dbReference>
<dbReference type="PANTHER" id="PTHR46558:SF3">
    <property type="entry name" value="TRANSCRIPTIONAL REGULATOR"/>
    <property type="match status" value="1"/>
</dbReference>
<feature type="domain" description="HTH cro/C1-type" evidence="2">
    <location>
        <begin position="412"/>
        <end position="455"/>
    </location>
</feature>
<evidence type="ECO:0000256" key="1">
    <source>
        <dbReference type="ARBA" id="ARBA00023125"/>
    </source>
</evidence>
<keyword evidence="1" id="KW-0238">DNA-binding</keyword>
<dbReference type="Gene3D" id="1.10.260.40">
    <property type="entry name" value="lambda repressor-like DNA-binding domains"/>
    <property type="match status" value="2"/>
</dbReference>
<dbReference type="SMART" id="SM00530">
    <property type="entry name" value="HTH_XRE"/>
    <property type="match status" value="2"/>
</dbReference>
<accession>A0A8X6GUJ9</accession>
<dbReference type="SUPFAM" id="SSF47413">
    <property type="entry name" value="lambda repressor-like DNA-binding domains"/>
    <property type="match status" value="2"/>
</dbReference>
<dbReference type="PROSITE" id="PS50943">
    <property type="entry name" value="HTH_CROC1"/>
    <property type="match status" value="2"/>
</dbReference>
<sequence length="535" mass="61294">MLVQLLSKTPKQLKEHCALLSSEEKQSLYSKVLNEVKNTPRDSREGLDKLKKLSKVAVAIEETIDLEKFNDDHPLREVSIAYVSEEATNYLFSLSDSSELYDLKEDREKAIYQAIKSNDRELVKHLLMILTSGDIKIEFFKELGKLLSEAYEELKENLSQDMKNYLEKNISLKRFVCSNVNILVAKPVDVRAMINLFIVQSGVNYKIDELLLIKIAEGLEEGELLSQINQMIETLKKHESTLDYTVGQRVKSWRLERGYTQKDLAEKIGITRQVVLQYEKGTRRISIEKLYAIAEALSVSITDLIPIQRVSKSCLEDEREEILNLARNDKKTNDQELRKIFYLLTKSAQLSEKSSRKAERVEIAKNLVKAGISVDIVSKTIGLSANECIKEKTGSIYYKIGKKIKEWRLVPQEDLAKKIGITRHKISKYEQGRTAIPLDKLYDIAEALSISIIDLLPESTENEVENELPSLIEEYKKIENQELRYALIKTLFKGIRICEEKVRKAERIKVAKDLVKEGISIDIIVQTIGLSFGEF</sequence>
<evidence type="ECO:0000313" key="5">
    <source>
        <dbReference type="Proteomes" id="UP000887116"/>
    </source>
</evidence>
<proteinExistence type="predicted"/>
<evidence type="ECO:0000259" key="2">
    <source>
        <dbReference type="PROSITE" id="PS50943"/>
    </source>
</evidence>
<organism evidence="4 5">
    <name type="scientific">Trichonephila clavata</name>
    <name type="common">Joro spider</name>
    <name type="synonym">Nephila clavata</name>
    <dbReference type="NCBI Taxonomy" id="2740835"/>
    <lineage>
        <taxon>Eukaryota</taxon>
        <taxon>Metazoa</taxon>
        <taxon>Ecdysozoa</taxon>
        <taxon>Arthropoda</taxon>
        <taxon>Chelicerata</taxon>
        <taxon>Arachnida</taxon>
        <taxon>Araneae</taxon>
        <taxon>Araneomorphae</taxon>
        <taxon>Entelegynae</taxon>
        <taxon>Araneoidea</taxon>
        <taxon>Nephilidae</taxon>
        <taxon>Trichonephila</taxon>
    </lineage>
</organism>
<comment type="caution">
    <text evidence="4">The sequence shown here is derived from an EMBL/GenBank/DDBJ whole genome shotgun (WGS) entry which is preliminary data.</text>
</comment>
<name>A0A8X6GUJ9_TRICU</name>
<dbReference type="PANTHER" id="PTHR46558">
    <property type="entry name" value="TRACRIPTIONAL REGULATORY PROTEIN-RELATED-RELATED"/>
    <property type="match status" value="1"/>
</dbReference>
<evidence type="ECO:0000313" key="4">
    <source>
        <dbReference type="EMBL" id="GFR11626.1"/>
    </source>
</evidence>
<dbReference type="CDD" id="cd00093">
    <property type="entry name" value="HTH_XRE"/>
    <property type="match status" value="2"/>
</dbReference>
<reference evidence="4" key="1">
    <citation type="submission" date="2020-07" db="EMBL/GenBank/DDBJ databases">
        <title>Multicomponent nature underlies the extraordinary mechanical properties of spider dragline silk.</title>
        <authorList>
            <person name="Kono N."/>
            <person name="Nakamura H."/>
            <person name="Mori M."/>
            <person name="Yoshida Y."/>
            <person name="Ohtoshi R."/>
            <person name="Malay A.D."/>
            <person name="Moran D.A.P."/>
            <person name="Tomita M."/>
            <person name="Numata K."/>
            <person name="Arakawa K."/>
        </authorList>
    </citation>
    <scope>NUCLEOTIDE SEQUENCE</scope>
</reference>
<dbReference type="AlphaFoldDB" id="A0A8X6GUJ9"/>
<evidence type="ECO:0000313" key="3">
    <source>
        <dbReference type="EMBL" id="GFQ65486.1"/>
    </source>
</evidence>
<protein>
    <recommendedName>
        <fullName evidence="2">HTH cro/C1-type domain-containing protein</fullName>
    </recommendedName>
</protein>
<dbReference type="EMBL" id="BMAO01010200">
    <property type="protein sequence ID" value="GFQ65486.1"/>
    <property type="molecule type" value="Genomic_DNA"/>
</dbReference>
<dbReference type="Pfam" id="PF01381">
    <property type="entry name" value="HTH_3"/>
    <property type="match status" value="2"/>
</dbReference>
<dbReference type="GO" id="GO:0003677">
    <property type="term" value="F:DNA binding"/>
    <property type="evidence" value="ECO:0007669"/>
    <property type="project" value="UniProtKB-KW"/>
</dbReference>
<feature type="domain" description="HTH cro/C1-type" evidence="2">
    <location>
        <begin position="250"/>
        <end position="304"/>
    </location>
</feature>